<comment type="caution">
    <text evidence="4">The sequence shown here is derived from an EMBL/GenBank/DDBJ whole genome shotgun (WGS) entry which is preliminary data.</text>
</comment>
<name>A0A6B2NPA0_9RHOB</name>
<proteinExistence type="inferred from homology"/>
<comment type="similarity">
    <text evidence="1">Belongs to the DadA oxidoreductase family.</text>
</comment>
<evidence type="ECO:0000256" key="2">
    <source>
        <dbReference type="ARBA" id="ARBA00023002"/>
    </source>
</evidence>
<dbReference type="GO" id="GO:0005737">
    <property type="term" value="C:cytoplasm"/>
    <property type="evidence" value="ECO:0007669"/>
    <property type="project" value="TreeGrafter"/>
</dbReference>
<dbReference type="Pfam" id="PF01266">
    <property type="entry name" value="DAO"/>
    <property type="match status" value="1"/>
</dbReference>
<dbReference type="Gene3D" id="3.50.50.60">
    <property type="entry name" value="FAD/NAD(P)-binding domain"/>
    <property type="match status" value="2"/>
</dbReference>
<dbReference type="InterPro" id="IPR036188">
    <property type="entry name" value="FAD/NAD-bd_sf"/>
</dbReference>
<dbReference type="SUPFAM" id="SSF51905">
    <property type="entry name" value="FAD/NAD(P)-binding domain"/>
    <property type="match status" value="1"/>
</dbReference>
<dbReference type="Gene3D" id="3.30.9.10">
    <property type="entry name" value="D-Amino Acid Oxidase, subunit A, domain 2"/>
    <property type="match status" value="2"/>
</dbReference>
<gene>
    <name evidence="4" type="ORF">G0P99_09130</name>
</gene>
<dbReference type="RefSeq" id="WP_164129065.1">
    <property type="nucleotide sequence ID" value="NZ_JAAGOX010000011.1"/>
</dbReference>
<evidence type="ECO:0000313" key="4">
    <source>
        <dbReference type="EMBL" id="NDW45120.1"/>
    </source>
</evidence>
<dbReference type="PANTHER" id="PTHR13847">
    <property type="entry name" value="SARCOSINE DEHYDROGENASE-RELATED"/>
    <property type="match status" value="1"/>
</dbReference>
<dbReference type="InterPro" id="IPR006076">
    <property type="entry name" value="FAD-dep_OxRdtase"/>
</dbReference>
<dbReference type="GO" id="GO:0008718">
    <property type="term" value="F:D-amino-acid dehydrogenase activity"/>
    <property type="evidence" value="ECO:0007669"/>
    <property type="project" value="TreeGrafter"/>
</dbReference>
<dbReference type="AlphaFoldDB" id="A0A6B2NPA0"/>
<evidence type="ECO:0000256" key="1">
    <source>
        <dbReference type="ARBA" id="ARBA00009410"/>
    </source>
</evidence>
<dbReference type="GO" id="GO:0005886">
    <property type="term" value="C:plasma membrane"/>
    <property type="evidence" value="ECO:0007669"/>
    <property type="project" value="TreeGrafter"/>
</dbReference>
<dbReference type="EMBL" id="JAAGOX010000011">
    <property type="protein sequence ID" value="NDW45120.1"/>
    <property type="molecule type" value="Genomic_DNA"/>
</dbReference>
<reference evidence="4" key="1">
    <citation type="submission" date="2020-02" db="EMBL/GenBank/DDBJ databases">
        <title>Delineation of the pyrene-degrading pathway in Roseobacter clade bacteria by genomic analysis.</title>
        <authorList>
            <person name="Zhou H."/>
            <person name="Wang H."/>
        </authorList>
    </citation>
    <scope>NUCLEOTIDE SEQUENCE</scope>
    <source>
        <strain evidence="4">PrR005</strain>
    </source>
</reference>
<protein>
    <submittedName>
        <fullName evidence="4">FAD-binding oxidoreductase</fullName>
    </submittedName>
</protein>
<dbReference type="PANTHER" id="PTHR13847:SF280">
    <property type="entry name" value="D-AMINO ACID DEHYDROGENASE"/>
    <property type="match status" value="1"/>
</dbReference>
<sequence>MPGPRPTDFYSDLALPKQVDVVVIGGGIIGVSAALELAERGVSVLLCEKGQIGAEQSSRNWGWVRLGMRDPREIPLMQAAMEIWGGLDARLGRSTGFVRSGILFAASGRRDAGNLERWARHVDGLQTQARIIEGGEIAACLPGHRKPPRMALLMPQDGRAEPQWAAPAIAEGARERGAQILTACAVRSLDVEAGRITGVYTERGRVACSGVILAGGAWSRLFAGNADISLPQLKVLNTVLRSSPVNGLPDTAYWSDRFAIRRRADGGFTIADGTQNTVDLVPDSFRLATRFLPAFRQEWRSLRFRVSRRWLEEVHYARHWSPSDVTQFELTRILDPEPSQKHIRHAWAAARHAFPALEGAEIMQSWAGMIDVTPDAIPVISDVEQLPGLYIATGFSGHGFGIGPGAGRLIADLATGETPVVDPWEFRLSRFTDGSRIAPDPGY</sequence>
<organism evidence="4">
    <name type="scientific">Ruegeria sp. PrR005</name>
    <dbReference type="NCBI Taxonomy" id="2706882"/>
    <lineage>
        <taxon>Bacteria</taxon>
        <taxon>Pseudomonadati</taxon>
        <taxon>Pseudomonadota</taxon>
        <taxon>Alphaproteobacteria</taxon>
        <taxon>Rhodobacterales</taxon>
        <taxon>Roseobacteraceae</taxon>
        <taxon>Ruegeria</taxon>
    </lineage>
</organism>
<dbReference type="GO" id="GO:0055130">
    <property type="term" value="P:D-alanine catabolic process"/>
    <property type="evidence" value="ECO:0007669"/>
    <property type="project" value="TreeGrafter"/>
</dbReference>
<feature type="domain" description="FAD dependent oxidoreductase" evidence="3">
    <location>
        <begin position="20"/>
        <end position="413"/>
    </location>
</feature>
<accession>A0A6B2NPA0</accession>
<keyword evidence="2" id="KW-0560">Oxidoreductase</keyword>
<evidence type="ECO:0000259" key="3">
    <source>
        <dbReference type="Pfam" id="PF01266"/>
    </source>
</evidence>